<evidence type="ECO:0000313" key="2">
    <source>
        <dbReference type="EMBL" id="MFC6634162.1"/>
    </source>
</evidence>
<dbReference type="RefSeq" id="WP_193189991.1">
    <property type="nucleotide sequence ID" value="NZ_JACZFR010000010.1"/>
</dbReference>
<comment type="caution">
    <text evidence="2">The sequence shown here is derived from an EMBL/GenBank/DDBJ whole genome shotgun (WGS) entry which is preliminary data.</text>
</comment>
<reference evidence="3" key="1">
    <citation type="journal article" date="2019" name="Int. J. Syst. Evol. Microbiol.">
        <title>The Global Catalogue of Microorganisms (GCM) 10K type strain sequencing project: providing services to taxonomists for standard genome sequencing and annotation.</title>
        <authorList>
            <consortium name="The Broad Institute Genomics Platform"/>
            <consortium name="The Broad Institute Genome Sequencing Center for Infectious Disease"/>
            <person name="Wu L."/>
            <person name="Ma J."/>
        </authorList>
    </citation>
    <scope>NUCLEOTIDE SEQUENCE [LARGE SCALE GENOMIC DNA]</scope>
    <source>
        <strain evidence="3">CGMCC 1.13718</strain>
    </source>
</reference>
<name>A0ABW1YRG9_9GAMM</name>
<gene>
    <name evidence="2" type="ORF">ACFQBM_12760</name>
</gene>
<feature type="chain" id="PRO_5046911457" evidence="1">
    <location>
        <begin position="24"/>
        <end position="184"/>
    </location>
</feature>
<feature type="signal peptide" evidence="1">
    <location>
        <begin position="1"/>
        <end position="23"/>
    </location>
</feature>
<evidence type="ECO:0000256" key="1">
    <source>
        <dbReference type="SAM" id="SignalP"/>
    </source>
</evidence>
<protein>
    <submittedName>
        <fullName evidence="2">Uncharacterized protein</fullName>
    </submittedName>
</protein>
<accession>A0ABW1YRG9</accession>
<sequence>MLRKKLLVMGILVGAQLAVPALAQEVENPSDLDVTLTVVEDSQDVEDVLNNIELPPDVREYAEETMEAVKAIVTAAQNGDIKSEEEAEAMVLEVMARSREIAASARQSADAASEEAQRSVEMAREAVEEAVKNALSGADMQGLIEQMMQDILGNLSDDVRNQLTADLDAIIEQNRENLPEDPES</sequence>
<organism evidence="2 3">
    <name type="scientific">Microbulbifer taiwanensis</name>
    <dbReference type="NCBI Taxonomy" id="986746"/>
    <lineage>
        <taxon>Bacteria</taxon>
        <taxon>Pseudomonadati</taxon>
        <taxon>Pseudomonadota</taxon>
        <taxon>Gammaproteobacteria</taxon>
        <taxon>Cellvibrionales</taxon>
        <taxon>Microbulbiferaceae</taxon>
        <taxon>Microbulbifer</taxon>
    </lineage>
</organism>
<evidence type="ECO:0000313" key="3">
    <source>
        <dbReference type="Proteomes" id="UP001596425"/>
    </source>
</evidence>
<keyword evidence="3" id="KW-1185">Reference proteome</keyword>
<dbReference type="Proteomes" id="UP001596425">
    <property type="component" value="Unassembled WGS sequence"/>
</dbReference>
<keyword evidence="1" id="KW-0732">Signal</keyword>
<dbReference type="EMBL" id="JBHSVR010000001">
    <property type="protein sequence ID" value="MFC6634162.1"/>
    <property type="molecule type" value="Genomic_DNA"/>
</dbReference>
<proteinExistence type="predicted"/>